<dbReference type="InterPro" id="IPR013154">
    <property type="entry name" value="ADH-like_N"/>
</dbReference>
<keyword evidence="3" id="KW-0479">Metal-binding</keyword>
<sequence length="447" mass="48197">MTSFSIPSTMKAFVVHESTNQQQGDSSSSSSSPPNPLDNGTLQTNYPVPTIPSPSYALIQILRAGICNTDLEILQGYMGFTGILGHEFVGRVVALHEHVDGDVKNMWLGKRVCGDINLGCCNNSVASSTSSSSAGTSFTTSVCGVCTDSLGYNRNNPKMSRNHCPNRTVLGILNQNGTFCEYMLLPIRNLHIVPSQMKNEVAVFAEPLAAACRIVEQGLVNFRYQDNDKAKVTRGGDRVAILGDGKLGLCVAEILGREYLRCWKEHSNNDGAASPPPPTLFGKHNHKLKLVEDSGVQTQLVSTCYMDDDKSNSSTSQQQVSPTVQNKFDVVIDATGNPNGLNLAMSLCRPMGKLVLKSTCAAGVQGFHSAPIVIDELMVVGSRCGPIDVALDIMNKNGSTDDDDGMPPLDMEKYITKTFPLSQVREALECAALKSTLKVQLVMTDEN</sequence>
<dbReference type="InterPro" id="IPR036291">
    <property type="entry name" value="NAD(P)-bd_dom_sf"/>
</dbReference>
<dbReference type="InterPro" id="IPR011032">
    <property type="entry name" value="GroES-like_sf"/>
</dbReference>
<dbReference type="PANTHER" id="PTHR43350:SF2">
    <property type="entry name" value="GROES-LIKE ZINC-BINDING ALCOHOL DEHYDROGENASE FAMILY PROTEIN"/>
    <property type="match status" value="1"/>
</dbReference>
<evidence type="ECO:0000256" key="4">
    <source>
        <dbReference type="ARBA" id="ARBA00022833"/>
    </source>
</evidence>
<comment type="similarity">
    <text evidence="2">Belongs to the zinc-containing alcohol dehydrogenase family.</text>
</comment>
<evidence type="ECO:0000256" key="5">
    <source>
        <dbReference type="ARBA" id="ARBA00023002"/>
    </source>
</evidence>
<dbReference type="AlphaFoldDB" id="A0ABD3M6L4"/>
<evidence type="ECO:0000256" key="6">
    <source>
        <dbReference type="SAM" id="MobiDB-lite"/>
    </source>
</evidence>
<gene>
    <name evidence="8" type="ORF">ACHAWU_009823</name>
</gene>
<comment type="caution">
    <text evidence="8">The sequence shown here is derived from an EMBL/GenBank/DDBJ whole genome shotgun (WGS) entry which is preliminary data.</text>
</comment>
<dbReference type="Pfam" id="PF08240">
    <property type="entry name" value="ADH_N"/>
    <property type="match status" value="1"/>
</dbReference>
<dbReference type="GO" id="GO:0016491">
    <property type="term" value="F:oxidoreductase activity"/>
    <property type="evidence" value="ECO:0007669"/>
    <property type="project" value="UniProtKB-KW"/>
</dbReference>
<dbReference type="Gene3D" id="3.40.50.720">
    <property type="entry name" value="NAD(P)-binding Rossmann-like Domain"/>
    <property type="match status" value="1"/>
</dbReference>
<organism evidence="8 9">
    <name type="scientific">Discostella pseudostelligera</name>
    <dbReference type="NCBI Taxonomy" id="259834"/>
    <lineage>
        <taxon>Eukaryota</taxon>
        <taxon>Sar</taxon>
        <taxon>Stramenopiles</taxon>
        <taxon>Ochrophyta</taxon>
        <taxon>Bacillariophyta</taxon>
        <taxon>Coscinodiscophyceae</taxon>
        <taxon>Thalassiosirophycidae</taxon>
        <taxon>Stephanodiscales</taxon>
        <taxon>Stephanodiscaceae</taxon>
        <taxon>Discostella</taxon>
    </lineage>
</organism>
<protein>
    <recommendedName>
        <fullName evidence="7">Alcohol dehydrogenase-like N-terminal domain-containing protein</fullName>
    </recommendedName>
</protein>
<evidence type="ECO:0000259" key="7">
    <source>
        <dbReference type="Pfam" id="PF08240"/>
    </source>
</evidence>
<evidence type="ECO:0000313" key="8">
    <source>
        <dbReference type="EMBL" id="KAL3759676.1"/>
    </source>
</evidence>
<dbReference type="GO" id="GO:0046872">
    <property type="term" value="F:metal ion binding"/>
    <property type="evidence" value="ECO:0007669"/>
    <property type="project" value="UniProtKB-KW"/>
</dbReference>
<evidence type="ECO:0000256" key="2">
    <source>
        <dbReference type="ARBA" id="ARBA00008072"/>
    </source>
</evidence>
<proteinExistence type="inferred from homology"/>
<dbReference type="PANTHER" id="PTHR43350">
    <property type="entry name" value="NAD-DEPENDENT ALCOHOL DEHYDROGENASE"/>
    <property type="match status" value="1"/>
</dbReference>
<comment type="cofactor">
    <cofactor evidence="1">
        <name>Zn(2+)</name>
        <dbReference type="ChEBI" id="CHEBI:29105"/>
    </cofactor>
</comment>
<dbReference type="SUPFAM" id="SSF51735">
    <property type="entry name" value="NAD(P)-binding Rossmann-fold domains"/>
    <property type="match status" value="1"/>
</dbReference>
<feature type="region of interest" description="Disordered" evidence="6">
    <location>
        <begin position="18"/>
        <end position="45"/>
    </location>
</feature>
<evidence type="ECO:0000256" key="3">
    <source>
        <dbReference type="ARBA" id="ARBA00022723"/>
    </source>
</evidence>
<name>A0ABD3M6L4_9STRA</name>
<evidence type="ECO:0000256" key="1">
    <source>
        <dbReference type="ARBA" id="ARBA00001947"/>
    </source>
</evidence>
<keyword evidence="9" id="KW-1185">Reference proteome</keyword>
<keyword evidence="4" id="KW-0862">Zinc</keyword>
<dbReference type="Proteomes" id="UP001530293">
    <property type="component" value="Unassembled WGS sequence"/>
</dbReference>
<dbReference type="EMBL" id="JALLBG020000199">
    <property type="protein sequence ID" value="KAL3759676.1"/>
    <property type="molecule type" value="Genomic_DNA"/>
</dbReference>
<reference evidence="8 9" key="1">
    <citation type="submission" date="2024-10" db="EMBL/GenBank/DDBJ databases">
        <title>Updated reference genomes for cyclostephanoid diatoms.</title>
        <authorList>
            <person name="Roberts W.R."/>
            <person name="Alverson A.J."/>
        </authorList>
    </citation>
    <scope>NUCLEOTIDE SEQUENCE [LARGE SCALE GENOMIC DNA]</scope>
    <source>
        <strain evidence="8 9">AJA232-27</strain>
    </source>
</reference>
<accession>A0ABD3M6L4</accession>
<feature type="domain" description="Alcohol dehydrogenase-like N-terminal" evidence="7">
    <location>
        <begin position="55"/>
        <end position="194"/>
    </location>
</feature>
<dbReference type="SUPFAM" id="SSF50129">
    <property type="entry name" value="GroES-like"/>
    <property type="match status" value="1"/>
</dbReference>
<evidence type="ECO:0000313" key="9">
    <source>
        <dbReference type="Proteomes" id="UP001530293"/>
    </source>
</evidence>
<keyword evidence="5" id="KW-0560">Oxidoreductase</keyword>
<dbReference type="Gene3D" id="3.90.180.10">
    <property type="entry name" value="Medium-chain alcohol dehydrogenases, catalytic domain"/>
    <property type="match status" value="1"/>
</dbReference>